<dbReference type="Gene3D" id="3.20.20.70">
    <property type="entry name" value="Aldolase class I"/>
    <property type="match status" value="1"/>
</dbReference>
<feature type="binding site" evidence="14">
    <location>
        <position position="230"/>
    </location>
    <ligand>
        <name>Mg(2+)</name>
        <dbReference type="ChEBI" id="CHEBI:18420"/>
    </ligand>
</feature>
<sequence>MSDRLRRLRRTPGLRNLVRETRLRAADFIYPIFVSETATEPEPIPSMPGQSRLPLTAVAAKVKEAQRLGLGAILFFGLPREKDDNATSSCAPHGIVQRAIRTAKEACPEMVLMTDVCVCAYTPHGHCGVLKGHEVDNDETLRLLANMAVSHAEAGADVVAPSSMMDRQVGALREALDERGFMETAVMGYSAKFASAYYGPFRDAADSAPSFGDRASYQHDPANIRHARREILADEREGADILMVKPGIAYLDVVRLARETSDLPIAAYNVSGEYSMIKAAAERGWLDERKVVLETLTAFRRAGADLVITYHALDAAKWLNDN</sequence>
<keyword evidence="8 15" id="KW-0627">Porphyrin biosynthesis</keyword>
<keyword evidence="6" id="KW-0350">Heme biosynthesis</keyword>
<evidence type="ECO:0000256" key="11">
    <source>
        <dbReference type="PIRSR" id="PIRSR001415-1"/>
    </source>
</evidence>
<dbReference type="eggNOG" id="COG0113">
    <property type="taxonomic scope" value="Bacteria"/>
</dbReference>
<evidence type="ECO:0000256" key="4">
    <source>
        <dbReference type="ARBA" id="ARBA00012053"/>
    </source>
</evidence>
<dbReference type="HOGENOM" id="CLU_035731_0_0_0"/>
<comment type="function">
    <text evidence="9">Catalyzes an early step in the biosynthesis of tetrapyrroles. Binds two molecules of 5-aminolevulinate per subunit, each at a distinct site, and catalyzes their condensation to form porphobilinogen.</text>
</comment>
<feature type="binding site" evidence="12">
    <location>
        <position position="202"/>
    </location>
    <ligand>
        <name>5-aminolevulinate</name>
        <dbReference type="ChEBI" id="CHEBI:356416"/>
        <label>1</label>
    </ligand>
</feature>
<dbReference type="SUPFAM" id="SSF51569">
    <property type="entry name" value="Aldolase"/>
    <property type="match status" value="1"/>
</dbReference>
<evidence type="ECO:0000313" key="18">
    <source>
        <dbReference type="Proteomes" id="UP000027982"/>
    </source>
</evidence>
<evidence type="ECO:0000256" key="6">
    <source>
        <dbReference type="ARBA" id="ARBA00023133"/>
    </source>
</evidence>
<dbReference type="PANTHER" id="PTHR11458">
    <property type="entry name" value="DELTA-AMINOLEVULINIC ACID DEHYDRATASE"/>
    <property type="match status" value="1"/>
</dbReference>
<dbReference type="PANTHER" id="PTHR11458:SF0">
    <property type="entry name" value="DELTA-AMINOLEVULINIC ACID DEHYDRATASE"/>
    <property type="match status" value="1"/>
</dbReference>
<comment type="pathway">
    <text evidence="1">Porphyrin-containing compound metabolism; protoporphyrin-IX biosynthesis; coproporphyrinogen-III from 5-aminolevulinate: step 1/4.</text>
</comment>
<proteinExistence type="inferred from homology"/>
<reference evidence="17 18" key="1">
    <citation type="journal article" date="2014" name="PLoS ONE">
        <title>The first complete genome sequence of the class fimbriimonadia in the phylum armatimonadetes.</title>
        <authorList>
            <person name="Hu Z.Y."/>
            <person name="Wang Y.Z."/>
            <person name="Im W.T."/>
            <person name="Wang S.Y."/>
            <person name="Zhao G.P."/>
            <person name="Zheng H.J."/>
            <person name="Quan Z.X."/>
        </authorList>
    </citation>
    <scope>NUCLEOTIDE SEQUENCE [LARGE SCALE GENOMIC DNA]</scope>
    <source>
        <strain evidence="17">Gsoil 348</strain>
    </source>
</reference>
<dbReference type="STRING" id="661478.OP10G_0938"/>
<dbReference type="NCBIfam" id="NF006762">
    <property type="entry name" value="PRK09283.1"/>
    <property type="match status" value="1"/>
</dbReference>
<dbReference type="KEGG" id="fgi:OP10G_0938"/>
<dbReference type="InterPro" id="IPR013785">
    <property type="entry name" value="Aldolase_TIM"/>
</dbReference>
<dbReference type="InterPro" id="IPR001731">
    <property type="entry name" value="ALAD"/>
</dbReference>
<organism evidence="17 18">
    <name type="scientific">Fimbriimonas ginsengisoli Gsoil 348</name>
    <dbReference type="NCBI Taxonomy" id="661478"/>
    <lineage>
        <taxon>Bacteria</taxon>
        <taxon>Bacillati</taxon>
        <taxon>Armatimonadota</taxon>
        <taxon>Fimbriimonadia</taxon>
        <taxon>Fimbriimonadales</taxon>
        <taxon>Fimbriimonadaceae</taxon>
        <taxon>Fimbriimonas</taxon>
    </lineage>
</organism>
<evidence type="ECO:0000256" key="1">
    <source>
        <dbReference type="ARBA" id="ARBA00004694"/>
    </source>
</evidence>
<keyword evidence="18" id="KW-1185">Reference proteome</keyword>
<dbReference type="GO" id="GO:0006782">
    <property type="term" value="P:protoporphyrinogen IX biosynthetic process"/>
    <property type="evidence" value="ECO:0007669"/>
    <property type="project" value="UniProtKB-UniPathway"/>
</dbReference>
<dbReference type="InterPro" id="IPR030656">
    <property type="entry name" value="ALAD_AS"/>
</dbReference>
<feature type="active site" description="Schiff-base intermediate with substrate" evidence="11">
    <location>
        <position position="245"/>
    </location>
</feature>
<keyword evidence="13" id="KW-0479">Metal-binding</keyword>
<feature type="binding site" evidence="12">
    <location>
        <position position="214"/>
    </location>
    <ligand>
        <name>5-aminolevulinate</name>
        <dbReference type="ChEBI" id="CHEBI:356416"/>
        <label>1</label>
    </ligand>
</feature>
<evidence type="ECO:0000313" key="17">
    <source>
        <dbReference type="EMBL" id="AIE84306.1"/>
    </source>
</evidence>
<feature type="binding site" evidence="12">
    <location>
        <position position="310"/>
    </location>
    <ligand>
        <name>5-aminolevulinate</name>
        <dbReference type="ChEBI" id="CHEBI:356416"/>
        <label>2</label>
    </ligand>
</feature>
<dbReference type="SMART" id="SM01004">
    <property type="entry name" value="ALAD"/>
    <property type="match status" value="1"/>
</dbReference>
<evidence type="ECO:0000256" key="10">
    <source>
        <dbReference type="ARBA" id="ARBA00047651"/>
    </source>
</evidence>
<evidence type="ECO:0000256" key="8">
    <source>
        <dbReference type="ARBA" id="ARBA00023244"/>
    </source>
</evidence>
<dbReference type="AlphaFoldDB" id="A0A068NLE4"/>
<gene>
    <name evidence="17" type="ORF">OP10G_0938</name>
</gene>
<protein>
    <recommendedName>
        <fullName evidence="5 15">Delta-aminolevulinic acid dehydratase</fullName>
        <ecNumber evidence="4 15">4.2.1.24</ecNumber>
    </recommendedName>
</protein>
<evidence type="ECO:0000256" key="15">
    <source>
        <dbReference type="RuleBase" id="RU000515"/>
    </source>
</evidence>
<evidence type="ECO:0000256" key="5">
    <source>
        <dbReference type="ARBA" id="ARBA00020771"/>
    </source>
</evidence>
<comment type="subunit">
    <text evidence="3 15">Homooctamer.</text>
</comment>
<evidence type="ECO:0000256" key="2">
    <source>
        <dbReference type="ARBA" id="ARBA00008055"/>
    </source>
</evidence>
<dbReference type="RefSeq" id="WP_025227050.1">
    <property type="nucleotide sequence ID" value="NZ_CP007139.1"/>
</dbReference>
<evidence type="ECO:0000256" key="16">
    <source>
        <dbReference type="RuleBase" id="RU004161"/>
    </source>
</evidence>
<dbReference type="EMBL" id="CP007139">
    <property type="protein sequence ID" value="AIE84306.1"/>
    <property type="molecule type" value="Genomic_DNA"/>
</dbReference>
<dbReference type="GO" id="GO:0008270">
    <property type="term" value="F:zinc ion binding"/>
    <property type="evidence" value="ECO:0007669"/>
    <property type="project" value="TreeGrafter"/>
</dbReference>
<keyword evidence="14" id="KW-0460">Magnesium</keyword>
<dbReference type="UniPathway" id="UPA00251">
    <property type="reaction ID" value="UER00318"/>
</dbReference>
<dbReference type="PRINTS" id="PR00144">
    <property type="entry name" value="DALDHYDRTASE"/>
</dbReference>
<dbReference type="Pfam" id="PF00490">
    <property type="entry name" value="ALAD"/>
    <property type="match status" value="1"/>
</dbReference>
<keyword evidence="13" id="KW-0862">Zinc</keyword>
<feature type="binding site" evidence="12">
    <location>
        <position position="271"/>
    </location>
    <ligand>
        <name>5-aminolevulinate</name>
        <dbReference type="ChEBI" id="CHEBI:356416"/>
        <label>2</label>
    </ligand>
</feature>
<comment type="catalytic activity">
    <reaction evidence="10 15">
        <text>2 5-aminolevulinate = porphobilinogen + 2 H2O + H(+)</text>
        <dbReference type="Rhea" id="RHEA:24064"/>
        <dbReference type="ChEBI" id="CHEBI:15377"/>
        <dbReference type="ChEBI" id="CHEBI:15378"/>
        <dbReference type="ChEBI" id="CHEBI:58126"/>
        <dbReference type="ChEBI" id="CHEBI:356416"/>
        <dbReference type="EC" id="4.2.1.24"/>
    </reaction>
</comment>
<comment type="similarity">
    <text evidence="2 16">Belongs to the ALAD family.</text>
</comment>
<dbReference type="GO" id="GO:0005829">
    <property type="term" value="C:cytosol"/>
    <property type="evidence" value="ECO:0007669"/>
    <property type="project" value="TreeGrafter"/>
</dbReference>
<keyword evidence="7 15" id="KW-0456">Lyase</keyword>
<feature type="binding site" evidence="13">
    <location>
        <position position="127"/>
    </location>
    <ligand>
        <name>Zn(2+)</name>
        <dbReference type="ChEBI" id="CHEBI:29105"/>
        <note>catalytic</note>
    </ligand>
</feature>
<evidence type="ECO:0000256" key="9">
    <source>
        <dbReference type="ARBA" id="ARBA00025628"/>
    </source>
</evidence>
<evidence type="ECO:0000256" key="13">
    <source>
        <dbReference type="PIRSR" id="PIRSR001415-3"/>
    </source>
</evidence>
<dbReference type="FunFam" id="3.20.20.70:FF:000019">
    <property type="entry name" value="Delta-aminolevulinic acid dehydratase"/>
    <property type="match status" value="1"/>
</dbReference>
<evidence type="ECO:0000256" key="7">
    <source>
        <dbReference type="ARBA" id="ARBA00023239"/>
    </source>
</evidence>
<evidence type="ECO:0000256" key="12">
    <source>
        <dbReference type="PIRSR" id="PIRSR001415-2"/>
    </source>
</evidence>
<dbReference type="GO" id="GO:0004655">
    <property type="term" value="F:porphobilinogen synthase activity"/>
    <property type="evidence" value="ECO:0007669"/>
    <property type="project" value="UniProtKB-EC"/>
</dbReference>
<dbReference type="PROSITE" id="PS00169">
    <property type="entry name" value="D_ALA_DEHYDRATASE"/>
    <property type="match status" value="1"/>
</dbReference>
<feature type="binding site" evidence="13">
    <location>
        <position position="119"/>
    </location>
    <ligand>
        <name>Zn(2+)</name>
        <dbReference type="ChEBI" id="CHEBI:29105"/>
        <note>catalytic</note>
    </ligand>
</feature>
<name>A0A068NLE4_FIMGI</name>
<dbReference type="Proteomes" id="UP000027982">
    <property type="component" value="Chromosome"/>
</dbReference>
<dbReference type="EC" id="4.2.1.24" evidence="4 15"/>
<accession>A0A068NLE4</accession>
<dbReference type="PIRSF" id="PIRSF001415">
    <property type="entry name" value="Porphbilin_synth"/>
    <property type="match status" value="1"/>
</dbReference>
<dbReference type="CDD" id="cd00384">
    <property type="entry name" value="ALAD_PBGS"/>
    <property type="match status" value="1"/>
</dbReference>
<evidence type="ECO:0000256" key="3">
    <source>
        <dbReference type="ARBA" id="ARBA00011823"/>
    </source>
</evidence>
<feature type="binding site" evidence="13">
    <location>
        <position position="117"/>
    </location>
    <ligand>
        <name>Zn(2+)</name>
        <dbReference type="ChEBI" id="CHEBI:29105"/>
        <note>catalytic</note>
    </ligand>
</feature>
<evidence type="ECO:0000256" key="14">
    <source>
        <dbReference type="PIRSR" id="PIRSR001415-5"/>
    </source>
</evidence>
<feature type="active site" description="Schiff-base intermediate with substrate" evidence="11">
    <location>
        <position position="192"/>
    </location>
</feature>